<protein>
    <submittedName>
        <fullName evidence="1">Uncharacterized protein</fullName>
    </submittedName>
</protein>
<organism evidence="1 2">
    <name type="scientific">Dermatophagoides farinae</name>
    <name type="common">American house dust mite</name>
    <dbReference type="NCBI Taxonomy" id="6954"/>
    <lineage>
        <taxon>Eukaryota</taxon>
        <taxon>Metazoa</taxon>
        <taxon>Ecdysozoa</taxon>
        <taxon>Arthropoda</taxon>
        <taxon>Chelicerata</taxon>
        <taxon>Arachnida</taxon>
        <taxon>Acari</taxon>
        <taxon>Acariformes</taxon>
        <taxon>Sarcoptiformes</taxon>
        <taxon>Astigmata</taxon>
        <taxon>Psoroptidia</taxon>
        <taxon>Analgoidea</taxon>
        <taxon>Pyroglyphidae</taxon>
        <taxon>Dermatophagoidinae</taxon>
        <taxon>Dermatophagoides</taxon>
    </lineage>
</organism>
<dbReference type="Proteomes" id="UP000790347">
    <property type="component" value="Unassembled WGS sequence"/>
</dbReference>
<keyword evidence="2" id="KW-1185">Reference proteome</keyword>
<dbReference type="AlphaFoldDB" id="A0A922I5K9"/>
<reference evidence="1" key="2">
    <citation type="journal article" date="2022" name="Res Sq">
        <title>Comparative Genomics Reveals Insights into the Divergent Evolution of Astigmatic Mites and Household Pest Adaptations.</title>
        <authorList>
            <person name="Xiong Q."/>
            <person name="Wan A.T.-Y."/>
            <person name="Liu X.-Y."/>
            <person name="Fung C.S.-H."/>
            <person name="Xiao X."/>
            <person name="Malainual N."/>
            <person name="Hou J."/>
            <person name="Wang L."/>
            <person name="Wang M."/>
            <person name="Yang K."/>
            <person name="Cui Y."/>
            <person name="Leung E."/>
            <person name="Nong W."/>
            <person name="Shin S.-K."/>
            <person name="Au S."/>
            <person name="Jeong K.Y."/>
            <person name="Chew F.T."/>
            <person name="Hui J."/>
            <person name="Leung T.F."/>
            <person name="Tungtrongchitr A."/>
            <person name="Zhong N."/>
            <person name="Liu Z."/>
            <person name="Tsui S."/>
        </authorList>
    </citation>
    <scope>NUCLEOTIDE SEQUENCE</scope>
    <source>
        <strain evidence="1">Derf</strain>
        <tissue evidence="1">Whole organism</tissue>
    </source>
</reference>
<evidence type="ECO:0000313" key="2">
    <source>
        <dbReference type="Proteomes" id="UP000790347"/>
    </source>
</evidence>
<sequence length="64" mass="6962">MFLECLPIDVEFRRDSRPLLPVSAAPVPLPLSNINPDDDDGEFVNGSLAVTLIISVAVEIFEPP</sequence>
<accession>A0A922I5K9</accession>
<proteinExistence type="predicted"/>
<gene>
    <name evidence="1" type="ORF">DERF_006105</name>
</gene>
<name>A0A922I5K9_DERFA</name>
<comment type="caution">
    <text evidence="1">The sequence shown here is derived from an EMBL/GenBank/DDBJ whole genome shotgun (WGS) entry which is preliminary data.</text>
</comment>
<dbReference type="EMBL" id="ASGP02000002">
    <property type="protein sequence ID" value="KAH9522541.1"/>
    <property type="molecule type" value="Genomic_DNA"/>
</dbReference>
<evidence type="ECO:0000313" key="1">
    <source>
        <dbReference type="EMBL" id="KAH9522541.1"/>
    </source>
</evidence>
<reference evidence="1" key="1">
    <citation type="submission" date="2013-05" db="EMBL/GenBank/DDBJ databases">
        <authorList>
            <person name="Yim A.K.Y."/>
            <person name="Chan T.F."/>
            <person name="Ji K.M."/>
            <person name="Liu X.Y."/>
            <person name="Zhou J.W."/>
            <person name="Li R.Q."/>
            <person name="Yang K.Y."/>
            <person name="Li J."/>
            <person name="Li M."/>
            <person name="Law P.T.W."/>
            <person name="Wu Y.L."/>
            <person name="Cai Z.L."/>
            <person name="Qin H."/>
            <person name="Bao Y."/>
            <person name="Leung R.K.K."/>
            <person name="Ng P.K.S."/>
            <person name="Zou J."/>
            <person name="Zhong X.J."/>
            <person name="Ran P.X."/>
            <person name="Zhong N.S."/>
            <person name="Liu Z.G."/>
            <person name="Tsui S.K.W."/>
        </authorList>
    </citation>
    <scope>NUCLEOTIDE SEQUENCE</scope>
    <source>
        <strain evidence="1">Derf</strain>
        <tissue evidence="1">Whole organism</tissue>
    </source>
</reference>